<dbReference type="InterPro" id="IPR051318">
    <property type="entry name" value="Fe-S_L-Ser"/>
</dbReference>
<dbReference type="InterPro" id="IPR005131">
    <property type="entry name" value="Ser_deHydtase_bsu"/>
</dbReference>
<dbReference type="PATRIC" id="fig|1560234.3.peg.2916"/>
<name>A0A1B7XH16_9BACT</name>
<evidence type="ECO:0000256" key="7">
    <source>
        <dbReference type="ARBA" id="ARBA00023004"/>
    </source>
</evidence>
<evidence type="ECO:0000259" key="13">
    <source>
        <dbReference type="Pfam" id="PF03315"/>
    </source>
</evidence>
<evidence type="ECO:0000259" key="12">
    <source>
        <dbReference type="Pfam" id="PF03313"/>
    </source>
</evidence>
<dbReference type="PANTHER" id="PTHR30182:SF1">
    <property type="entry name" value="L-SERINE DEHYDRATASE 1"/>
    <property type="match status" value="1"/>
</dbReference>
<dbReference type="InterPro" id="IPR005130">
    <property type="entry name" value="Ser_deHydtase-like_asu"/>
</dbReference>
<evidence type="ECO:0000256" key="3">
    <source>
        <dbReference type="ARBA" id="ARBA00008636"/>
    </source>
</evidence>
<dbReference type="NCBIfam" id="TIGR00720">
    <property type="entry name" value="sda_mono"/>
    <property type="match status" value="1"/>
</dbReference>
<comment type="cofactor">
    <cofactor evidence="1 11">
        <name>[4Fe-4S] cluster</name>
        <dbReference type="ChEBI" id="CHEBI:49883"/>
    </cofactor>
</comment>
<dbReference type="OrthoDB" id="9805537at2"/>
<keyword evidence="15" id="KW-1185">Reference proteome</keyword>
<dbReference type="PANTHER" id="PTHR30182">
    <property type="entry name" value="L-SERINE DEHYDRATASE"/>
    <property type="match status" value="1"/>
</dbReference>
<keyword evidence="5 11" id="KW-0004">4Fe-4S</keyword>
<dbReference type="EC" id="4.3.1.17" evidence="11"/>
<keyword evidence="9 11" id="KW-0456">Lyase</keyword>
<evidence type="ECO:0000256" key="5">
    <source>
        <dbReference type="ARBA" id="ARBA00022485"/>
    </source>
</evidence>
<evidence type="ECO:0000256" key="8">
    <source>
        <dbReference type="ARBA" id="ARBA00023014"/>
    </source>
</evidence>
<keyword evidence="7 11" id="KW-0408">Iron</keyword>
<feature type="domain" description="Serine dehydratase beta chain" evidence="13">
    <location>
        <begin position="68"/>
        <end position="113"/>
    </location>
</feature>
<dbReference type="SUPFAM" id="SSF143548">
    <property type="entry name" value="Serine metabolism enzymes domain"/>
    <property type="match status" value="1"/>
</dbReference>
<sequence length="405" mass="44052">MESIRELYRIGVGPSSSHTMGPKKAAELFLQQYTHANRYVVHLYESLAATGKGHLTDKAVLEVLGEEYTKIQWHPEKCLPQHPNAMTFEAFDEQGELLGTRTFFSVGGGAIRELGEEEQEQKSVYPLTTVKDIMEYCSQKGITYWEYVVECEGETIFDFLDTVWETMESAVKKGLENQGVLPGSIGLSRQAWRYLRRCRNASEDMQQTGLITAYALAVSEENAGGGIIVTAPTCGASGVVPAVLYYLQEQQQLKRIDILRALATAALFGNVIKFNGSISGAEVGCQGEVGSACAMAAGAAAELLGGTLRQIEYAAEMGLEHHLGLTCDPVDGLVQIPCIERNACAATRALSCAQMAILSDGTHHITFDEVVHVMKQTGHDLPSLYRETSTGGLAKAYAGRCRTPK</sequence>
<evidence type="ECO:0000256" key="10">
    <source>
        <dbReference type="ARBA" id="ARBA00049406"/>
    </source>
</evidence>
<evidence type="ECO:0000313" key="15">
    <source>
        <dbReference type="Proteomes" id="UP000091979"/>
    </source>
</evidence>
<evidence type="ECO:0000256" key="9">
    <source>
        <dbReference type="ARBA" id="ARBA00023239"/>
    </source>
</evidence>
<gene>
    <name evidence="14" type="ORF">SP90_04780</name>
</gene>
<evidence type="ECO:0000256" key="1">
    <source>
        <dbReference type="ARBA" id="ARBA00001966"/>
    </source>
</evidence>
<dbReference type="RefSeq" id="WP_066853135.1">
    <property type="nucleotide sequence ID" value="NZ_JXMS01000006.1"/>
</dbReference>
<evidence type="ECO:0000256" key="6">
    <source>
        <dbReference type="ARBA" id="ARBA00022723"/>
    </source>
</evidence>
<keyword evidence="4 11" id="KW-0312">Gluconeogenesis</keyword>
<dbReference type="AlphaFoldDB" id="A0A1B7XH16"/>
<reference evidence="14 15" key="1">
    <citation type="submission" date="2015-01" db="EMBL/GenBank/DDBJ databases">
        <title>Desulfovibrio sp. JC271 draft genome sequence.</title>
        <authorList>
            <person name="Shivani Y."/>
            <person name="Subhash Y."/>
            <person name="Sasikala C."/>
            <person name="Ramana C.V."/>
        </authorList>
    </citation>
    <scope>NUCLEOTIDE SEQUENCE [LARGE SCALE GENOMIC DNA]</scope>
    <source>
        <strain evidence="14 15">JC271</strain>
    </source>
</reference>
<dbReference type="Pfam" id="PF03315">
    <property type="entry name" value="SDH_beta"/>
    <property type="match status" value="2"/>
</dbReference>
<feature type="domain" description="Serine dehydratase-like alpha subunit" evidence="12">
    <location>
        <begin position="144"/>
        <end position="394"/>
    </location>
</feature>
<comment type="caution">
    <text evidence="14">The sequence shown here is derived from an EMBL/GenBank/DDBJ whole genome shotgun (WGS) entry which is preliminary data.</text>
</comment>
<dbReference type="GO" id="GO:0006094">
    <property type="term" value="P:gluconeogenesis"/>
    <property type="evidence" value="ECO:0007669"/>
    <property type="project" value="UniProtKB-KW"/>
</dbReference>
<dbReference type="InterPro" id="IPR029009">
    <property type="entry name" value="ASB_dom_sf"/>
</dbReference>
<protein>
    <recommendedName>
        <fullName evidence="11">L-serine dehydratase</fullName>
        <ecNumber evidence="11">4.3.1.17</ecNumber>
    </recommendedName>
</protein>
<keyword evidence="6 11" id="KW-0479">Metal-binding</keyword>
<feature type="domain" description="Serine dehydratase beta chain" evidence="13">
    <location>
        <begin position="3"/>
        <end position="62"/>
    </location>
</feature>
<proteinExistence type="inferred from homology"/>
<dbReference type="GO" id="GO:0046872">
    <property type="term" value="F:metal ion binding"/>
    <property type="evidence" value="ECO:0007669"/>
    <property type="project" value="UniProtKB-KW"/>
</dbReference>
<evidence type="ECO:0000256" key="2">
    <source>
        <dbReference type="ARBA" id="ARBA00004742"/>
    </source>
</evidence>
<dbReference type="Gene3D" id="3.30.1330.90">
    <property type="entry name" value="D-3-phosphoglycerate dehydrogenase, domain 3"/>
    <property type="match status" value="2"/>
</dbReference>
<dbReference type="GO" id="GO:0003941">
    <property type="term" value="F:L-serine ammonia-lyase activity"/>
    <property type="evidence" value="ECO:0007669"/>
    <property type="project" value="UniProtKB-UniRule"/>
</dbReference>
<comment type="catalytic activity">
    <reaction evidence="10 11">
        <text>L-serine = pyruvate + NH4(+)</text>
        <dbReference type="Rhea" id="RHEA:19169"/>
        <dbReference type="ChEBI" id="CHEBI:15361"/>
        <dbReference type="ChEBI" id="CHEBI:28938"/>
        <dbReference type="ChEBI" id="CHEBI:33384"/>
        <dbReference type="EC" id="4.3.1.17"/>
    </reaction>
</comment>
<dbReference type="GO" id="GO:0051539">
    <property type="term" value="F:4 iron, 4 sulfur cluster binding"/>
    <property type="evidence" value="ECO:0007669"/>
    <property type="project" value="UniProtKB-UniRule"/>
</dbReference>
<comment type="pathway">
    <text evidence="2">Carbohydrate biosynthesis; gluconeogenesis.</text>
</comment>
<dbReference type="EMBL" id="JXMS01000006">
    <property type="protein sequence ID" value="OBQ54804.1"/>
    <property type="molecule type" value="Genomic_DNA"/>
</dbReference>
<evidence type="ECO:0000256" key="11">
    <source>
        <dbReference type="RuleBase" id="RU366059"/>
    </source>
</evidence>
<evidence type="ECO:0000256" key="4">
    <source>
        <dbReference type="ARBA" id="ARBA00022432"/>
    </source>
</evidence>
<dbReference type="STRING" id="1560234.SP90_04780"/>
<dbReference type="InterPro" id="IPR004644">
    <property type="entry name" value="Fe-S_L-Ser_mono"/>
</dbReference>
<evidence type="ECO:0000313" key="14">
    <source>
        <dbReference type="EMBL" id="OBQ54804.1"/>
    </source>
</evidence>
<dbReference type="Proteomes" id="UP000091979">
    <property type="component" value="Unassembled WGS sequence"/>
</dbReference>
<accession>A0A1B7XH16</accession>
<comment type="similarity">
    <text evidence="3 11">Belongs to the iron-sulfur dependent L-serine dehydratase family.</text>
</comment>
<keyword evidence="8 11" id="KW-0411">Iron-sulfur</keyword>
<organism evidence="14 15">
    <name type="scientific">Halodesulfovibrio spirochaetisodalis</name>
    <dbReference type="NCBI Taxonomy" id="1560234"/>
    <lineage>
        <taxon>Bacteria</taxon>
        <taxon>Pseudomonadati</taxon>
        <taxon>Thermodesulfobacteriota</taxon>
        <taxon>Desulfovibrionia</taxon>
        <taxon>Desulfovibrionales</taxon>
        <taxon>Desulfovibrionaceae</taxon>
        <taxon>Halodesulfovibrio</taxon>
    </lineage>
</organism>
<dbReference type="Pfam" id="PF03313">
    <property type="entry name" value="SDH_alpha"/>
    <property type="match status" value="1"/>
</dbReference>